<evidence type="ECO:0000313" key="4">
    <source>
        <dbReference type="Proteomes" id="UP000634043"/>
    </source>
</evidence>
<keyword evidence="1" id="KW-0378">Hydrolase</keyword>
<dbReference type="InterPro" id="IPR002933">
    <property type="entry name" value="Peptidase_M20"/>
</dbReference>
<dbReference type="PANTHER" id="PTHR11014">
    <property type="entry name" value="PEPTIDASE M20 FAMILY MEMBER"/>
    <property type="match status" value="1"/>
</dbReference>
<accession>A0ABQ1VTW4</accession>
<dbReference type="InterPro" id="IPR017439">
    <property type="entry name" value="Amidohydrolase"/>
</dbReference>
<evidence type="ECO:0000313" key="3">
    <source>
        <dbReference type="EMBL" id="GGF99023.1"/>
    </source>
</evidence>
<dbReference type="InterPro" id="IPR036264">
    <property type="entry name" value="Bact_exopeptidase_dim_dom"/>
</dbReference>
<dbReference type="PIRSF" id="PIRSF005962">
    <property type="entry name" value="Pept_M20D_amidohydro"/>
    <property type="match status" value="1"/>
</dbReference>
<name>A0ABQ1VTW4_9BACT</name>
<gene>
    <name evidence="3" type="ORF">GCM10011323_00190</name>
</gene>
<evidence type="ECO:0000256" key="1">
    <source>
        <dbReference type="ARBA" id="ARBA00022801"/>
    </source>
</evidence>
<dbReference type="Proteomes" id="UP000634043">
    <property type="component" value="Unassembled WGS sequence"/>
</dbReference>
<proteinExistence type="predicted"/>
<dbReference type="NCBIfam" id="TIGR01891">
    <property type="entry name" value="amidohydrolases"/>
    <property type="match status" value="1"/>
</dbReference>
<evidence type="ECO:0000259" key="2">
    <source>
        <dbReference type="Pfam" id="PF07687"/>
    </source>
</evidence>
<dbReference type="Pfam" id="PF01546">
    <property type="entry name" value="Peptidase_M20"/>
    <property type="match status" value="1"/>
</dbReference>
<dbReference type="RefSeq" id="WP_229733719.1">
    <property type="nucleotide sequence ID" value="NZ_BMFP01000001.1"/>
</dbReference>
<dbReference type="Gene3D" id="3.40.630.10">
    <property type="entry name" value="Zn peptidases"/>
    <property type="match status" value="1"/>
</dbReference>
<feature type="domain" description="Peptidase M20 dimerisation" evidence="2">
    <location>
        <begin position="188"/>
        <end position="283"/>
    </location>
</feature>
<dbReference type="Pfam" id="PF07687">
    <property type="entry name" value="M20_dimer"/>
    <property type="match status" value="1"/>
</dbReference>
<dbReference type="PANTHER" id="PTHR11014:SF169">
    <property type="entry name" value="CLAN MH, FAMILY M20, PEPTIDASE T-LIKE METALLOPEPTIDASE"/>
    <property type="match status" value="1"/>
</dbReference>
<protein>
    <submittedName>
        <fullName evidence="3">Amidohydrolase</fullName>
    </submittedName>
</protein>
<dbReference type="SUPFAM" id="SSF55031">
    <property type="entry name" value="Bacterial exopeptidase dimerisation domain"/>
    <property type="match status" value="1"/>
</dbReference>
<dbReference type="EMBL" id="BMFP01000001">
    <property type="protein sequence ID" value="GGF99023.1"/>
    <property type="molecule type" value="Genomic_DNA"/>
</dbReference>
<dbReference type="InterPro" id="IPR011650">
    <property type="entry name" value="Peptidase_M20_dimer"/>
</dbReference>
<reference evidence="4" key="1">
    <citation type="journal article" date="2019" name="Int. J. Syst. Evol. Microbiol.">
        <title>The Global Catalogue of Microorganisms (GCM) 10K type strain sequencing project: providing services to taxonomists for standard genome sequencing and annotation.</title>
        <authorList>
            <consortium name="The Broad Institute Genomics Platform"/>
            <consortium name="The Broad Institute Genome Sequencing Center for Infectious Disease"/>
            <person name="Wu L."/>
            <person name="Ma J."/>
        </authorList>
    </citation>
    <scope>NUCLEOTIDE SEQUENCE [LARGE SCALE GENOMIC DNA]</scope>
    <source>
        <strain evidence="4">CGMCC 1.12749</strain>
    </source>
</reference>
<dbReference type="Gene3D" id="3.30.70.360">
    <property type="match status" value="1"/>
</dbReference>
<dbReference type="SUPFAM" id="SSF53187">
    <property type="entry name" value="Zn-dependent exopeptidases"/>
    <property type="match status" value="1"/>
</dbReference>
<comment type="caution">
    <text evidence="3">The sequence shown here is derived from an EMBL/GenBank/DDBJ whole genome shotgun (WGS) entry which is preliminary data.</text>
</comment>
<organism evidence="3 4">
    <name type="scientific">Pontibacter amylolyticus</name>
    <dbReference type="NCBI Taxonomy" id="1424080"/>
    <lineage>
        <taxon>Bacteria</taxon>
        <taxon>Pseudomonadati</taxon>
        <taxon>Bacteroidota</taxon>
        <taxon>Cytophagia</taxon>
        <taxon>Cytophagales</taxon>
        <taxon>Hymenobacteraceae</taxon>
        <taxon>Pontibacter</taxon>
    </lineage>
</organism>
<sequence length="390" mass="42758">MSPSLSTVSIPDPDAIIALRQQLHQHPELSGHEYETSHTLQNFLQRYQPAEIVKELGGTGFAAIFHGKESTVGPTVLFRAELDALPIVEQNELPYTSIQKGVSHKCGHDGHIATLVGLASMLHHYPLAHGRVVLLFQPAEETGAGAWAVLQTPAFQEIAPDHVFALHNLPGLPMGQVVVRPDIFAAASVGFEVKLYGRESHAAEPENGLNPGEGMSELIQAFNALVRDQQNFHDLTLLTVVHARLGEMSFGTNPGFATVMATLRAFEQEDFNQLKALAIEAVKLVSLKYGLKYELDWLEEFPATRNNAEAVKLVEQAVRYLSMEVKEAAAPMRWSEDFGHFTNNFNGALFGLGSGTDQPQLHHADYDFPDELIPVGAALFYRIAASILNP</sequence>
<keyword evidence="4" id="KW-1185">Reference proteome</keyword>